<reference evidence="4 5" key="1">
    <citation type="submission" date="2017-08" db="EMBL/GenBank/DDBJ databases">
        <title>Infants hospitalized years apart are colonized by the same room-sourced microbial strains.</title>
        <authorList>
            <person name="Brooks B."/>
            <person name="Olm M.R."/>
            <person name="Firek B.A."/>
            <person name="Baker R."/>
            <person name="Thomas B.C."/>
            <person name="Morowitz M.J."/>
            <person name="Banfield J.F."/>
        </authorList>
    </citation>
    <scope>NUCLEOTIDE SEQUENCE [LARGE SCALE GENOMIC DNA]</scope>
    <source>
        <strain evidence="4">S2_005_001_R1_22</strain>
    </source>
</reference>
<feature type="transmembrane region" description="Helical" evidence="2">
    <location>
        <begin position="20"/>
        <end position="41"/>
    </location>
</feature>
<feature type="region of interest" description="Disordered" evidence="1">
    <location>
        <begin position="77"/>
        <end position="100"/>
    </location>
</feature>
<protein>
    <recommendedName>
        <fullName evidence="3">Ice-binding protein C-terminal domain-containing protein</fullName>
    </recommendedName>
</protein>
<dbReference type="NCBIfam" id="TIGR02595">
    <property type="entry name" value="PEP_CTERM"/>
    <property type="match status" value="1"/>
</dbReference>
<keyword evidence="2" id="KW-0812">Transmembrane</keyword>
<evidence type="ECO:0000256" key="1">
    <source>
        <dbReference type="SAM" id="MobiDB-lite"/>
    </source>
</evidence>
<sequence length="218" mass="22720">MNSWRSSLSLLWRTPLARVAMALGAGAVAIGGYAGVAYVGGHVPFAATMNLPTTLAMLPDPLSIMAARSPGERGAGAMFNTKPPRQRQLAKVPPPRGPRERVLTSVRDRAPVGWVPVGDLPDPQLGFVPDVGQPITPLALGPQPPAGFNPPPIFPTGPNLDQPPPVFPGPVPTPTPTPELPTPAVPEPATWGMMLLGFALTGAAVRRGARSRKRAPTA</sequence>
<accession>A0A2W5P7Q4</accession>
<keyword evidence="2" id="KW-1133">Transmembrane helix</keyword>
<dbReference type="AlphaFoldDB" id="A0A2W5P7Q4"/>
<organism evidence="4 5">
    <name type="scientific">Sphingomonas taxi</name>
    <dbReference type="NCBI Taxonomy" id="1549858"/>
    <lineage>
        <taxon>Bacteria</taxon>
        <taxon>Pseudomonadati</taxon>
        <taxon>Pseudomonadota</taxon>
        <taxon>Alphaproteobacteria</taxon>
        <taxon>Sphingomonadales</taxon>
        <taxon>Sphingomonadaceae</taxon>
        <taxon>Sphingomonas</taxon>
    </lineage>
</organism>
<evidence type="ECO:0000259" key="3">
    <source>
        <dbReference type="Pfam" id="PF07589"/>
    </source>
</evidence>
<gene>
    <name evidence="4" type="ORF">DI544_12925</name>
</gene>
<feature type="domain" description="Ice-binding protein C-terminal" evidence="3">
    <location>
        <begin position="184"/>
        <end position="207"/>
    </location>
</feature>
<keyword evidence="2" id="KW-0472">Membrane</keyword>
<evidence type="ECO:0000313" key="5">
    <source>
        <dbReference type="Proteomes" id="UP000249229"/>
    </source>
</evidence>
<dbReference type="EMBL" id="QFQI01000012">
    <property type="protein sequence ID" value="PZQ58905.1"/>
    <property type="molecule type" value="Genomic_DNA"/>
</dbReference>
<name>A0A2W5P7Q4_9SPHN</name>
<dbReference type="InterPro" id="IPR013424">
    <property type="entry name" value="Ice-binding_C"/>
</dbReference>
<dbReference type="NCBIfam" id="NF035944">
    <property type="entry name" value="PEPxxWA-CTERM"/>
    <property type="match status" value="1"/>
</dbReference>
<comment type="caution">
    <text evidence="4">The sequence shown here is derived from an EMBL/GenBank/DDBJ whole genome shotgun (WGS) entry which is preliminary data.</text>
</comment>
<proteinExistence type="predicted"/>
<evidence type="ECO:0000256" key="2">
    <source>
        <dbReference type="SAM" id="Phobius"/>
    </source>
</evidence>
<dbReference type="Pfam" id="PF07589">
    <property type="entry name" value="PEP-CTERM"/>
    <property type="match status" value="1"/>
</dbReference>
<evidence type="ECO:0000313" key="4">
    <source>
        <dbReference type="EMBL" id="PZQ58905.1"/>
    </source>
</evidence>
<dbReference type="Proteomes" id="UP000249229">
    <property type="component" value="Unassembled WGS sequence"/>
</dbReference>